<feature type="transmembrane region" description="Helical" evidence="1">
    <location>
        <begin position="12"/>
        <end position="34"/>
    </location>
</feature>
<dbReference type="PANTHER" id="PTHR31876:SF26">
    <property type="entry name" value="PROTEIN LIKE COV 2"/>
    <property type="match status" value="1"/>
</dbReference>
<dbReference type="InterPro" id="IPR007462">
    <property type="entry name" value="COV1-like"/>
</dbReference>
<accession>A0A1J5SYJ4</accession>
<keyword evidence="1" id="KW-0812">Transmembrane</keyword>
<evidence type="ECO:0000256" key="1">
    <source>
        <dbReference type="SAM" id="Phobius"/>
    </source>
</evidence>
<keyword evidence="1" id="KW-1133">Transmembrane helix</keyword>
<gene>
    <name evidence="2" type="ORF">GALL_53760</name>
</gene>
<dbReference type="EMBL" id="MLJW01000014">
    <property type="protein sequence ID" value="OIR13559.1"/>
    <property type="molecule type" value="Genomic_DNA"/>
</dbReference>
<dbReference type="PANTHER" id="PTHR31876">
    <property type="entry name" value="COV-LIKE PROTEIN 1"/>
    <property type="match status" value="1"/>
</dbReference>
<reference evidence="2" key="1">
    <citation type="submission" date="2016-10" db="EMBL/GenBank/DDBJ databases">
        <title>Sequence of Gallionella enrichment culture.</title>
        <authorList>
            <person name="Poehlein A."/>
            <person name="Muehling M."/>
            <person name="Daniel R."/>
        </authorList>
    </citation>
    <scope>NUCLEOTIDE SEQUENCE</scope>
</reference>
<dbReference type="Pfam" id="PF04367">
    <property type="entry name" value="DUF502"/>
    <property type="match status" value="1"/>
</dbReference>
<comment type="caution">
    <text evidence="2">The sequence shown here is derived from an EMBL/GenBank/DDBJ whole genome shotgun (WGS) entry which is preliminary data.</text>
</comment>
<feature type="transmembrane region" description="Helical" evidence="1">
    <location>
        <begin position="58"/>
        <end position="78"/>
    </location>
</feature>
<evidence type="ECO:0000313" key="2">
    <source>
        <dbReference type="EMBL" id="OIR13559.1"/>
    </source>
</evidence>
<proteinExistence type="predicted"/>
<sequence length="213" mass="23316">MSETRIGSLRNAFISGLILLLPMAITWMVFSWLIETVGGGLRPLILPVSLKEHPELQFLWDLVVTLMVIAAITGLGWLSRYVFGQFFANVAERIMMSIPGVGAIYATVKQVVDTFGSSGRNSFSKVVMIEYPRKGSWTIGFLTNKNRGLPQSRLEGDIWTVFVPTTPNPTSGFLLMVPKEDVVELDMSTGDGMKMVISGGTVVPPAPDHANRA</sequence>
<keyword evidence="1" id="KW-0472">Membrane</keyword>
<name>A0A1J5SYJ4_9ZZZZ</name>
<organism evidence="2">
    <name type="scientific">mine drainage metagenome</name>
    <dbReference type="NCBI Taxonomy" id="410659"/>
    <lineage>
        <taxon>unclassified sequences</taxon>
        <taxon>metagenomes</taxon>
        <taxon>ecological metagenomes</taxon>
    </lineage>
</organism>
<dbReference type="AlphaFoldDB" id="A0A1J5SYJ4"/>
<protein>
    <recommendedName>
        <fullName evidence="3">DUF502 domain-containing protein</fullName>
    </recommendedName>
</protein>
<evidence type="ECO:0008006" key="3">
    <source>
        <dbReference type="Google" id="ProtNLM"/>
    </source>
</evidence>